<proteinExistence type="predicted"/>
<dbReference type="AlphaFoldDB" id="A0AAW5I258"/>
<accession>A0AAW5I258</accession>
<dbReference type="InterPro" id="IPR023296">
    <property type="entry name" value="Glyco_hydro_beta-prop_sf"/>
</dbReference>
<comment type="caution">
    <text evidence="2">The sequence shown here is derived from an EMBL/GenBank/DDBJ whole genome shotgun (WGS) entry which is preliminary data.</text>
</comment>
<dbReference type="SUPFAM" id="SSF75005">
    <property type="entry name" value="Arabinanase/levansucrase/invertase"/>
    <property type="match status" value="1"/>
</dbReference>
<name>A0AAW5I258_9BACT</name>
<dbReference type="Proteomes" id="UP001206014">
    <property type="component" value="Unassembled WGS sequence"/>
</dbReference>
<organism evidence="2 3">
    <name type="scientific">Segatella copri</name>
    <dbReference type="NCBI Taxonomy" id="165179"/>
    <lineage>
        <taxon>Bacteria</taxon>
        <taxon>Pseudomonadati</taxon>
        <taxon>Bacteroidota</taxon>
        <taxon>Bacteroidia</taxon>
        <taxon>Bacteroidales</taxon>
        <taxon>Prevotellaceae</taxon>
        <taxon>Segatella</taxon>
    </lineage>
</organism>
<protein>
    <recommendedName>
        <fullName evidence="4">Glycosyl hydrolase family 32</fullName>
    </recommendedName>
</protein>
<feature type="compositionally biased region" description="Pro residues" evidence="1">
    <location>
        <begin position="32"/>
        <end position="44"/>
    </location>
</feature>
<feature type="region of interest" description="Disordered" evidence="1">
    <location>
        <begin position="22"/>
        <end position="57"/>
    </location>
</feature>
<dbReference type="PROSITE" id="PS51257">
    <property type="entry name" value="PROKAR_LIPOPROTEIN"/>
    <property type="match status" value="1"/>
</dbReference>
<gene>
    <name evidence="2" type="ORF">NND11_05140</name>
</gene>
<reference evidence="2" key="1">
    <citation type="submission" date="2022-07" db="EMBL/GenBank/DDBJ databases">
        <title>Prevotella copri.</title>
        <authorList>
            <person name="Yang C."/>
        </authorList>
    </citation>
    <scope>NUCLEOTIDE SEQUENCE</scope>
    <source>
        <strain evidence="2">HF88</strain>
    </source>
</reference>
<sequence length="585" mass="64857">MRHKFLYSIAIITACTLTGCGSDSTSGGDEPVVPPTEKPNPGEPSTPSEPSDPDDLKGTIYNGIKLPAQWPLLRSASSDIRKGMSPYYLSSRPTTVNVAVGRQLFVDNFLIEKTTLPRKFHYPEYYSGNPILSPDKDWEKVGTKGAAFAAPFSDGVWYDETEQKFKMWYMAGGGKYSVNSGGITCYAESADGITWTKPSLSIESGTNIVDKGLQRDASTIWLDKQETSASKRYKMFQVAGGPGKWKYIYKTSANGIQWRDNKTPSQAVTDRSTVYKNPFRNVWAWSMRHNVRLNASDPYTVRARDYYENADPASGNQNAKAELSKFWFGPWPNEQKHPSYHNNDGAPGIYNLDAMPYESIMLGFFSVWQGPENDVCSKDNVIKRNQIMVGYSRDGYSWQRDDMNPFMAVSDNRADWNNGNLQSVVGAPLIVGDKLYFYLSGRRLQGTSEITSTGLAILRRDGFASMSGTGELTTVGIRFTGEHFFVNAKINGELRVEILDDKGNVIPGLSKNDCKVVTGDNCKAKVEWTSGKTLASLKGQKIKVRFYLTDGDLYAFWISPESTGESQGYTAGGGPNLNKSGIDKK</sequence>
<evidence type="ECO:0008006" key="4">
    <source>
        <dbReference type="Google" id="ProtNLM"/>
    </source>
</evidence>
<evidence type="ECO:0000256" key="1">
    <source>
        <dbReference type="SAM" id="MobiDB-lite"/>
    </source>
</evidence>
<dbReference type="RefSeq" id="WP_234563911.1">
    <property type="nucleotide sequence ID" value="NZ_JAJTTD010000004.1"/>
</dbReference>
<dbReference type="EMBL" id="JANDXR010000004">
    <property type="protein sequence ID" value="MCP9500936.1"/>
    <property type="molecule type" value="Genomic_DNA"/>
</dbReference>
<feature type="region of interest" description="Disordered" evidence="1">
    <location>
        <begin position="564"/>
        <end position="585"/>
    </location>
</feature>
<evidence type="ECO:0000313" key="2">
    <source>
        <dbReference type="EMBL" id="MCP9500936.1"/>
    </source>
</evidence>
<dbReference type="Gene3D" id="2.115.10.20">
    <property type="entry name" value="Glycosyl hydrolase domain, family 43"/>
    <property type="match status" value="1"/>
</dbReference>
<evidence type="ECO:0000313" key="3">
    <source>
        <dbReference type="Proteomes" id="UP001206014"/>
    </source>
</evidence>